<keyword evidence="4" id="KW-1185">Reference proteome</keyword>
<dbReference type="Proteomes" id="UP001501461">
    <property type="component" value="Unassembled WGS sequence"/>
</dbReference>
<name>A0ABN2UV45_9MICC</name>
<evidence type="ECO:0000313" key="3">
    <source>
        <dbReference type="EMBL" id="GAA2044408.1"/>
    </source>
</evidence>
<comment type="caution">
    <text evidence="3">The sequence shown here is derived from an EMBL/GenBank/DDBJ whole genome shotgun (WGS) entry which is preliminary data.</text>
</comment>
<dbReference type="RefSeq" id="WP_343959565.1">
    <property type="nucleotide sequence ID" value="NZ_BAAAMN010000053.1"/>
</dbReference>
<evidence type="ECO:0000313" key="4">
    <source>
        <dbReference type="Proteomes" id="UP001501461"/>
    </source>
</evidence>
<accession>A0ABN2UV45</accession>
<evidence type="ECO:0000256" key="2">
    <source>
        <dbReference type="SAM" id="SignalP"/>
    </source>
</evidence>
<feature type="region of interest" description="Disordered" evidence="1">
    <location>
        <begin position="29"/>
        <end position="65"/>
    </location>
</feature>
<proteinExistence type="predicted"/>
<sequence>MKKRSGLLIGATIGLFVLAGCAGGGLNDPDIDPNFESLEGSYDSTTGDSTPQHPNGAESSDASASLEQSCTDYLEFDQASSDAMDAAIGDVSEIPSADEISAAREVFVEAQAEMEAIVEAADDAAFLAEAEQLLSMFDAMMTVTDPDASATDVMGVAQSIDVEGTIAAEERLLSMCQAEVD</sequence>
<feature type="signal peptide" evidence="2">
    <location>
        <begin position="1"/>
        <end position="22"/>
    </location>
</feature>
<feature type="chain" id="PRO_5047434069" description="Lipoprotein" evidence="2">
    <location>
        <begin position="23"/>
        <end position="181"/>
    </location>
</feature>
<evidence type="ECO:0008006" key="5">
    <source>
        <dbReference type="Google" id="ProtNLM"/>
    </source>
</evidence>
<gene>
    <name evidence="3" type="ORF">GCM10009720_26640</name>
</gene>
<keyword evidence="2" id="KW-0732">Signal</keyword>
<reference evidence="3 4" key="1">
    <citation type="journal article" date="2019" name="Int. J. Syst. Evol. Microbiol.">
        <title>The Global Catalogue of Microorganisms (GCM) 10K type strain sequencing project: providing services to taxonomists for standard genome sequencing and annotation.</title>
        <authorList>
            <consortium name="The Broad Institute Genomics Platform"/>
            <consortium name="The Broad Institute Genome Sequencing Center for Infectious Disease"/>
            <person name="Wu L."/>
            <person name="Ma J."/>
        </authorList>
    </citation>
    <scope>NUCLEOTIDE SEQUENCE [LARGE SCALE GENOMIC DNA]</scope>
    <source>
        <strain evidence="3 4">JCM 13595</strain>
    </source>
</reference>
<feature type="compositionally biased region" description="Polar residues" evidence="1">
    <location>
        <begin position="42"/>
        <end position="65"/>
    </location>
</feature>
<dbReference type="EMBL" id="BAAAMN010000053">
    <property type="protein sequence ID" value="GAA2044408.1"/>
    <property type="molecule type" value="Genomic_DNA"/>
</dbReference>
<evidence type="ECO:0000256" key="1">
    <source>
        <dbReference type="SAM" id="MobiDB-lite"/>
    </source>
</evidence>
<organism evidence="3 4">
    <name type="scientific">Yaniella flava</name>
    <dbReference type="NCBI Taxonomy" id="287930"/>
    <lineage>
        <taxon>Bacteria</taxon>
        <taxon>Bacillati</taxon>
        <taxon>Actinomycetota</taxon>
        <taxon>Actinomycetes</taxon>
        <taxon>Micrococcales</taxon>
        <taxon>Micrococcaceae</taxon>
        <taxon>Yaniella</taxon>
    </lineage>
</organism>
<dbReference type="PROSITE" id="PS51257">
    <property type="entry name" value="PROKAR_LIPOPROTEIN"/>
    <property type="match status" value="1"/>
</dbReference>
<protein>
    <recommendedName>
        <fullName evidence="5">Lipoprotein</fullName>
    </recommendedName>
</protein>